<dbReference type="OrthoDB" id="9802264at2"/>
<reference evidence="6 7" key="1">
    <citation type="submission" date="2016-10" db="EMBL/GenBank/DDBJ databases">
        <authorList>
            <person name="de Groot N.N."/>
        </authorList>
    </citation>
    <scope>NUCLEOTIDE SEQUENCE [LARGE SCALE GENOMIC DNA]</scope>
    <source>
        <strain evidence="6 7">DSM 28129</strain>
    </source>
</reference>
<dbReference type="InterPro" id="IPR027417">
    <property type="entry name" value="P-loop_NTPase"/>
</dbReference>
<feature type="domain" description="ABC transporter" evidence="5">
    <location>
        <begin position="9"/>
        <end position="247"/>
    </location>
</feature>
<dbReference type="GO" id="GO:0055085">
    <property type="term" value="P:transmembrane transport"/>
    <property type="evidence" value="ECO:0007669"/>
    <property type="project" value="UniProtKB-ARBA"/>
</dbReference>
<keyword evidence="4 6" id="KW-0067">ATP-binding</keyword>
<evidence type="ECO:0000256" key="2">
    <source>
        <dbReference type="ARBA" id="ARBA00022448"/>
    </source>
</evidence>
<dbReference type="SUPFAM" id="SSF52540">
    <property type="entry name" value="P-loop containing nucleoside triphosphate hydrolases"/>
    <property type="match status" value="1"/>
</dbReference>
<dbReference type="InterPro" id="IPR050319">
    <property type="entry name" value="ABC_transp_ATP-bind"/>
</dbReference>
<accession>A0A1G7QEH5</accession>
<dbReference type="InterPro" id="IPR013563">
    <property type="entry name" value="Oligopep_ABC_C"/>
</dbReference>
<dbReference type="InterPro" id="IPR003439">
    <property type="entry name" value="ABC_transporter-like_ATP-bd"/>
</dbReference>
<dbReference type="PROSITE" id="PS50893">
    <property type="entry name" value="ABC_TRANSPORTER_2"/>
    <property type="match status" value="1"/>
</dbReference>
<dbReference type="InterPro" id="IPR017871">
    <property type="entry name" value="ABC_transporter-like_CS"/>
</dbReference>
<keyword evidence="3" id="KW-0547">Nucleotide-binding</keyword>
<dbReference type="CDD" id="cd03257">
    <property type="entry name" value="ABC_NikE_OppD_transporters"/>
    <property type="match status" value="1"/>
</dbReference>
<dbReference type="Proteomes" id="UP000198972">
    <property type="component" value="Unassembled WGS sequence"/>
</dbReference>
<dbReference type="Pfam" id="PF08352">
    <property type="entry name" value="oligo_HPY"/>
    <property type="match status" value="1"/>
</dbReference>
<dbReference type="InterPro" id="IPR003593">
    <property type="entry name" value="AAA+_ATPase"/>
</dbReference>
<dbReference type="Gene3D" id="3.40.50.300">
    <property type="entry name" value="P-loop containing nucleotide triphosphate hydrolases"/>
    <property type="match status" value="1"/>
</dbReference>
<gene>
    <name evidence="6" type="ORF">SAMN04488542_1222</name>
</gene>
<dbReference type="EMBL" id="FNBG01000022">
    <property type="protein sequence ID" value="SDF96902.1"/>
    <property type="molecule type" value="Genomic_DNA"/>
</dbReference>
<evidence type="ECO:0000256" key="3">
    <source>
        <dbReference type="ARBA" id="ARBA00022741"/>
    </source>
</evidence>
<dbReference type="SMART" id="SM00382">
    <property type="entry name" value="AAA"/>
    <property type="match status" value="1"/>
</dbReference>
<sequence>MEQALLEVSHLSKIYKRKGGPDFSAVKEVSFSLSKGEALGIVGESGSGKTTVAKMVAGMLPVTSGSIMLDGQPVESRRSKDTKRNIQYIFQDPVSSLNPRLKIKDILAEPLKLYFKLSGESLDNRIHKLLDDVGIPKSYQDRYPKELSGGQCQRIGIARALAAEPSIMVCDEPTSALDMTIQSQILELLQELQRSRGISYIFIAHGLEVIYTISNRVLVMKQGEVVETGATTQVFHSPQHAYTQTLIQSIPKIELPYFEY</sequence>
<keyword evidence="7" id="KW-1185">Reference proteome</keyword>
<dbReference type="GO" id="GO:0016887">
    <property type="term" value="F:ATP hydrolysis activity"/>
    <property type="evidence" value="ECO:0007669"/>
    <property type="project" value="InterPro"/>
</dbReference>
<dbReference type="GO" id="GO:0015833">
    <property type="term" value="P:peptide transport"/>
    <property type="evidence" value="ECO:0007669"/>
    <property type="project" value="InterPro"/>
</dbReference>
<evidence type="ECO:0000256" key="4">
    <source>
        <dbReference type="ARBA" id="ARBA00022840"/>
    </source>
</evidence>
<dbReference type="PROSITE" id="PS00211">
    <property type="entry name" value="ABC_TRANSPORTER_1"/>
    <property type="match status" value="1"/>
</dbReference>
<dbReference type="PANTHER" id="PTHR43776">
    <property type="entry name" value="TRANSPORT ATP-BINDING PROTEIN"/>
    <property type="match status" value="1"/>
</dbReference>
<evidence type="ECO:0000313" key="6">
    <source>
        <dbReference type="EMBL" id="SDF96902.1"/>
    </source>
</evidence>
<dbReference type="PANTHER" id="PTHR43776:SF7">
    <property type="entry name" value="D,D-DIPEPTIDE TRANSPORT ATP-BINDING PROTEIN DDPF-RELATED"/>
    <property type="match status" value="1"/>
</dbReference>
<organism evidence="6 7">
    <name type="scientific">Fontibacillus panacisegetis</name>
    <dbReference type="NCBI Taxonomy" id="670482"/>
    <lineage>
        <taxon>Bacteria</taxon>
        <taxon>Bacillati</taxon>
        <taxon>Bacillota</taxon>
        <taxon>Bacilli</taxon>
        <taxon>Bacillales</taxon>
        <taxon>Paenibacillaceae</taxon>
        <taxon>Fontibacillus</taxon>
    </lineage>
</organism>
<dbReference type="STRING" id="670482.SAMN04488542_1222"/>
<protein>
    <submittedName>
        <fullName evidence="6">Oligopeptide transport system ATP-binding protein</fullName>
    </submittedName>
</protein>
<evidence type="ECO:0000256" key="1">
    <source>
        <dbReference type="ARBA" id="ARBA00005417"/>
    </source>
</evidence>
<evidence type="ECO:0000313" key="7">
    <source>
        <dbReference type="Proteomes" id="UP000198972"/>
    </source>
</evidence>
<proteinExistence type="inferred from homology"/>
<dbReference type="GO" id="GO:0005524">
    <property type="term" value="F:ATP binding"/>
    <property type="evidence" value="ECO:0007669"/>
    <property type="project" value="UniProtKB-KW"/>
</dbReference>
<evidence type="ECO:0000259" key="5">
    <source>
        <dbReference type="PROSITE" id="PS50893"/>
    </source>
</evidence>
<dbReference type="Pfam" id="PF00005">
    <property type="entry name" value="ABC_tran"/>
    <property type="match status" value="1"/>
</dbReference>
<keyword evidence="2" id="KW-0813">Transport</keyword>
<dbReference type="AlphaFoldDB" id="A0A1G7QEH5"/>
<dbReference type="RefSeq" id="WP_091233263.1">
    <property type="nucleotide sequence ID" value="NZ_FNBG01000022.1"/>
</dbReference>
<name>A0A1G7QEH5_9BACL</name>
<comment type="similarity">
    <text evidence="1">Belongs to the ABC transporter superfamily.</text>
</comment>